<evidence type="ECO:0000313" key="2">
    <source>
        <dbReference type="EMBL" id="EIW85704.1"/>
    </source>
</evidence>
<dbReference type="AlphaFoldDB" id="A0A5M3N3W0"/>
<dbReference type="KEGG" id="cput:CONPUDRAFT_150495"/>
<name>A0A5M3N3W0_CONPW</name>
<sequence>MIPTGMNCAWTFVDGRPKQDVASWAGTLMVSSELVSDTSLYGGLTHVDLSIKLSKEFTILDVLDFLLDNHMDRYNFNAHGMGCLHWIVIAIQQLQDAGFVEPQAVEMLQAFHAKQLELHPDRHPLPLPKGSSMIKASISVI</sequence>
<dbReference type="Proteomes" id="UP000053558">
    <property type="component" value="Unassembled WGS sequence"/>
</dbReference>
<evidence type="ECO:0000313" key="3">
    <source>
        <dbReference type="Proteomes" id="UP000053558"/>
    </source>
</evidence>
<accession>A0A5M3N3W0</accession>
<dbReference type="Pfam" id="PF24968">
    <property type="entry name" value="DUF7770"/>
    <property type="match status" value="1"/>
</dbReference>
<feature type="domain" description="DUF7770" evidence="1">
    <location>
        <begin position="26"/>
        <end position="130"/>
    </location>
</feature>
<dbReference type="EMBL" id="JH711574">
    <property type="protein sequence ID" value="EIW85704.1"/>
    <property type="molecule type" value="Genomic_DNA"/>
</dbReference>
<organism evidence="2 3">
    <name type="scientific">Coniophora puteana (strain RWD-64-598)</name>
    <name type="common">Brown rot fungus</name>
    <dbReference type="NCBI Taxonomy" id="741705"/>
    <lineage>
        <taxon>Eukaryota</taxon>
        <taxon>Fungi</taxon>
        <taxon>Dikarya</taxon>
        <taxon>Basidiomycota</taxon>
        <taxon>Agaricomycotina</taxon>
        <taxon>Agaricomycetes</taxon>
        <taxon>Agaricomycetidae</taxon>
        <taxon>Boletales</taxon>
        <taxon>Coniophorineae</taxon>
        <taxon>Coniophoraceae</taxon>
        <taxon>Coniophora</taxon>
    </lineage>
</organism>
<dbReference type="OrthoDB" id="3527137at2759"/>
<dbReference type="RefSeq" id="XP_007765111.1">
    <property type="nucleotide sequence ID" value="XM_007766921.1"/>
</dbReference>
<keyword evidence="3" id="KW-1185">Reference proteome</keyword>
<proteinExistence type="predicted"/>
<reference evidence="3" key="1">
    <citation type="journal article" date="2012" name="Science">
        <title>The Paleozoic origin of enzymatic lignin decomposition reconstructed from 31 fungal genomes.</title>
        <authorList>
            <person name="Floudas D."/>
            <person name="Binder M."/>
            <person name="Riley R."/>
            <person name="Barry K."/>
            <person name="Blanchette R.A."/>
            <person name="Henrissat B."/>
            <person name="Martinez A.T."/>
            <person name="Otillar R."/>
            <person name="Spatafora J.W."/>
            <person name="Yadav J.S."/>
            <person name="Aerts A."/>
            <person name="Benoit I."/>
            <person name="Boyd A."/>
            <person name="Carlson A."/>
            <person name="Copeland A."/>
            <person name="Coutinho P.M."/>
            <person name="de Vries R.P."/>
            <person name="Ferreira P."/>
            <person name="Findley K."/>
            <person name="Foster B."/>
            <person name="Gaskell J."/>
            <person name="Glotzer D."/>
            <person name="Gorecki P."/>
            <person name="Heitman J."/>
            <person name="Hesse C."/>
            <person name="Hori C."/>
            <person name="Igarashi K."/>
            <person name="Jurgens J.A."/>
            <person name="Kallen N."/>
            <person name="Kersten P."/>
            <person name="Kohler A."/>
            <person name="Kuees U."/>
            <person name="Kumar T.K.A."/>
            <person name="Kuo A."/>
            <person name="LaButti K."/>
            <person name="Larrondo L.F."/>
            <person name="Lindquist E."/>
            <person name="Ling A."/>
            <person name="Lombard V."/>
            <person name="Lucas S."/>
            <person name="Lundell T."/>
            <person name="Martin R."/>
            <person name="McLaughlin D.J."/>
            <person name="Morgenstern I."/>
            <person name="Morin E."/>
            <person name="Murat C."/>
            <person name="Nagy L.G."/>
            <person name="Nolan M."/>
            <person name="Ohm R.A."/>
            <person name="Patyshakuliyeva A."/>
            <person name="Rokas A."/>
            <person name="Ruiz-Duenas F.J."/>
            <person name="Sabat G."/>
            <person name="Salamov A."/>
            <person name="Samejima M."/>
            <person name="Schmutz J."/>
            <person name="Slot J.C."/>
            <person name="St John F."/>
            <person name="Stenlid J."/>
            <person name="Sun H."/>
            <person name="Sun S."/>
            <person name="Syed K."/>
            <person name="Tsang A."/>
            <person name="Wiebenga A."/>
            <person name="Young D."/>
            <person name="Pisabarro A."/>
            <person name="Eastwood D.C."/>
            <person name="Martin F."/>
            <person name="Cullen D."/>
            <person name="Grigoriev I.V."/>
            <person name="Hibbett D.S."/>
        </authorList>
    </citation>
    <scope>NUCLEOTIDE SEQUENCE [LARGE SCALE GENOMIC DNA]</scope>
    <source>
        <strain evidence="3">RWD-64-598 SS2</strain>
    </source>
</reference>
<gene>
    <name evidence="2" type="ORF">CONPUDRAFT_150495</name>
</gene>
<comment type="caution">
    <text evidence="2">The sequence shown here is derived from an EMBL/GenBank/DDBJ whole genome shotgun (WGS) entry which is preliminary data.</text>
</comment>
<protein>
    <recommendedName>
        <fullName evidence="1">DUF7770 domain-containing protein</fullName>
    </recommendedName>
</protein>
<evidence type="ECO:0000259" key="1">
    <source>
        <dbReference type="Pfam" id="PF24968"/>
    </source>
</evidence>
<dbReference type="GeneID" id="19202696"/>
<dbReference type="InterPro" id="IPR056672">
    <property type="entry name" value="DUF7770"/>
</dbReference>